<keyword evidence="2" id="KW-1185">Reference proteome</keyword>
<dbReference type="Proteomes" id="UP000030993">
    <property type="component" value="Unassembled WGS sequence"/>
</dbReference>
<dbReference type="STRING" id="82374.NZ47_05520"/>
<dbReference type="AlphaFoldDB" id="A0A0B2JVH2"/>
<evidence type="ECO:0000313" key="1">
    <source>
        <dbReference type="EMBL" id="KHM52320.1"/>
    </source>
</evidence>
<gene>
    <name evidence="1" type="ORF">NZ47_05520</name>
</gene>
<evidence type="ECO:0000313" key="2">
    <source>
        <dbReference type="Proteomes" id="UP000030993"/>
    </source>
</evidence>
<comment type="caution">
    <text evidence="1">The sequence shown here is derived from an EMBL/GenBank/DDBJ whole genome shotgun (WGS) entry which is preliminary data.</text>
</comment>
<name>A0A0B2JVH2_9FIRM</name>
<dbReference type="EMBL" id="JSCE01000110">
    <property type="protein sequence ID" value="KHM52320.1"/>
    <property type="molecule type" value="Genomic_DNA"/>
</dbReference>
<dbReference type="RefSeq" id="WP_039207331.1">
    <property type="nucleotide sequence ID" value="NZ_JSCE01000110.1"/>
</dbReference>
<accession>A0A0B2JVH2</accession>
<protein>
    <submittedName>
        <fullName evidence="1">Uncharacterized protein</fullName>
    </submittedName>
</protein>
<reference evidence="1 2" key="1">
    <citation type="journal article" date="2013" name="PLoS ONE">
        <title>Identification and characterization of three novel lipases belonging to families II and V from Anaerovibrio lipolyticus 5ST.</title>
        <authorList>
            <person name="Prive F."/>
            <person name="Kaderbhai N.N."/>
            <person name="Girdwood S."/>
            <person name="Worgan H.J."/>
            <person name="Pinloche E."/>
            <person name="Scollan N.D."/>
            <person name="Huws S.A."/>
            <person name="Newbold C.J."/>
        </authorList>
    </citation>
    <scope>NUCLEOTIDE SEQUENCE [LARGE SCALE GENOMIC DNA]</scope>
    <source>
        <strain evidence="1 2">5S</strain>
    </source>
</reference>
<sequence length="193" mass="22607">MEMVGNMDEIKFYCIFDGYINVKQNMLKKVIYVPAYMQNRNEATAMIEQHEGFYRKAVRKILQLKAAFINLGITNNSTVPAIYNSMLKWAIPRYSTFGEFLISKPLDTSTRAHVLMMTTQNEDGTYPYELITKKDLKWYPIRYYRIKVSGEMFTLAISKKYNMLMILKGRNVLKVDDPMWEKVITKAAMMFAL</sequence>
<organism evidence="1 2">
    <name type="scientific">Anaerovibrio lipolyticus</name>
    <dbReference type="NCBI Taxonomy" id="82374"/>
    <lineage>
        <taxon>Bacteria</taxon>
        <taxon>Bacillati</taxon>
        <taxon>Bacillota</taxon>
        <taxon>Negativicutes</taxon>
        <taxon>Selenomonadales</taxon>
        <taxon>Selenomonadaceae</taxon>
        <taxon>Anaerovibrio</taxon>
    </lineage>
</organism>
<proteinExistence type="predicted"/>